<feature type="compositionally biased region" description="Low complexity" evidence="9">
    <location>
        <begin position="133"/>
        <end position="151"/>
    </location>
</feature>
<evidence type="ECO:0000256" key="8">
    <source>
        <dbReference type="ARBA" id="ARBA00023224"/>
    </source>
</evidence>
<proteinExistence type="predicted"/>
<dbReference type="Pfam" id="PF00003">
    <property type="entry name" value="7tm_3"/>
    <property type="match status" value="1"/>
</dbReference>
<sequence>MLRKRRRNDEMNIRNCCCVSSSGMEEPASTLLTRHIMGEPESTPLSPPQLAPQKRHRISSKAFFWPRQSLLLVLLVLAGSFPSGSRAQNPDNPLGLSIYEAPHEEEDPQPPLPPPESRNFTVTGVDPNKTETTEATTAPPNATTSTTNSTTVDADETETTQADIPTTTTSTTSTTATTIDANRTETTQTDIPTSAPTTTTTIVANITETTQADISTTTTTATINSTTTSTTIDADETETTQADTPTTTATSSSSTTTTTSTATTNTLVFAVMPKTTDNPYFELVETGCKSQADRMTRQLVNTTVICEYVGPTSQDSKNNKTAEVQIEFVLDLLQNDTIAGIAISVENETSLLPVLELQRNTTDYYNNKPIVTFDSDLTKATHLRWAYVGTNNTFFGKELARAMLQLHPTVGTFAVLHSGFSPNMIERLDGFINELEARQPGWEQVAGSPGDAQGNLDIALAVLDGLARQDPDCIVSLMGLPMRIVTNETDGTQSIPWQAFYDEHYERGITFLSGDSMSHQLDLLASGYVQALIGQLPWEMGAMSIEILYNISQTGSIEGTATQQQSSGIIVTSSQQQQGQVVTSNNGHGMVTVEEEDPTFFGTNVLSHILIPLEIPEADVPGNLIGNLSYVGYSCFGIILFTAYLLLHWTINYRNVRVVQVAQPKFLAMVVVGVALMGACLVPLSMDDGGDPDNLSSGEKVWICMSVPWLASVGFTMTFSALYAKTRRINKIFHSNSAFARVKVSEQEVLLPFTVLLLINLALLSAWTYMDPLTYTRNLELGSDGWTRVVSTYGTCQSDYVERYLIPIACLNFGCLIMANWQAFEARHIEAEFSETKYIGVCMASMLQAAISGVPVLFVVKDNPQAFYLVLVFMIFVIGMVIMLVIFVPKILFARLFLSKTEGEQRDFISFIIQQSGRARHNRFAKAQASQVGQFPNYQASIMESRWSEAPNFASEAHNSVYNGGVSQVGVSSDNVSSLSGGRSSEFAATAPTMGAMRMSNIAEGSEHPTAYEPGESSHHSDTESFFVSGHSGDTPLTGVSMRSLMTRSTHQSKVGTSRRNLTRRPSNQYHGLSMRSLGLGRRPSSHHPMGLGGESHHSPMGLDLDDGEDGMLVYRTMTVAPDGSVHTRHSHMVYDFLDDDAASFYSYGGDASTRSFGVGVGRSAGSLPGLSGRSIGLSGHTVSTGISARTLGGGTLGGDSSHGSQHNRTAHTPANGTSPAADCNRKTKQGAPTRLLNAIKRSPRRLNSSDHTQVSGLHSGQPQPRRKTPRRVASDGGRNRQGKLPSMIMKAIKERRNEDSESSERSLESLQLTRKSVSSHARLSRVSAEMQELNAIPEVGGVASDSGSESFKSACMFDETDHEGVEPFFSSEAQSNGGYDDDRTMDDSQNSFAIDGSDNDVERAPTLRKGSR</sequence>
<dbReference type="PROSITE" id="PS50259">
    <property type="entry name" value="G_PROTEIN_RECEP_F3_4"/>
    <property type="match status" value="1"/>
</dbReference>
<dbReference type="Proteomes" id="UP001153069">
    <property type="component" value="Unassembled WGS sequence"/>
</dbReference>
<dbReference type="InterPro" id="IPR017978">
    <property type="entry name" value="GPCR_3_C"/>
</dbReference>
<feature type="transmembrane region" description="Helical" evidence="10">
    <location>
        <begin position="866"/>
        <end position="888"/>
    </location>
</feature>
<dbReference type="InterPro" id="IPR025997">
    <property type="entry name" value="SBP_2_dom"/>
</dbReference>
<feature type="region of interest" description="Disordered" evidence="9">
    <location>
        <begin position="1049"/>
        <end position="1096"/>
    </location>
</feature>
<keyword evidence="7" id="KW-0325">Glycoprotein</keyword>
<feature type="compositionally biased region" description="Polar residues" evidence="9">
    <location>
        <begin position="1202"/>
        <end position="1219"/>
    </location>
</feature>
<feature type="region of interest" description="Disordered" evidence="9">
    <location>
        <begin position="1006"/>
        <end position="1025"/>
    </location>
</feature>
<evidence type="ECO:0000259" key="11">
    <source>
        <dbReference type="PROSITE" id="PS50259"/>
    </source>
</evidence>
<comment type="caution">
    <text evidence="12">The sequence shown here is derived from an EMBL/GenBank/DDBJ whole genome shotgun (WGS) entry which is preliminary data.</text>
</comment>
<feature type="compositionally biased region" description="Low complexity" evidence="9">
    <location>
        <begin position="239"/>
        <end position="260"/>
    </location>
</feature>
<gene>
    <name evidence="12" type="ORF">SEMRO_719_G192310.1</name>
</gene>
<evidence type="ECO:0000313" key="12">
    <source>
        <dbReference type="EMBL" id="CAB9515488.1"/>
    </source>
</evidence>
<evidence type="ECO:0000256" key="1">
    <source>
        <dbReference type="ARBA" id="ARBA00004141"/>
    </source>
</evidence>
<dbReference type="CDD" id="cd15047">
    <property type="entry name" value="7tmC_GABA-B-like"/>
    <property type="match status" value="1"/>
</dbReference>
<dbReference type="InterPro" id="IPR028082">
    <property type="entry name" value="Peripla_BP_I"/>
</dbReference>
<feature type="compositionally biased region" description="Basic and acidic residues" evidence="9">
    <location>
        <begin position="1292"/>
        <end position="1308"/>
    </location>
</feature>
<dbReference type="PANTHER" id="PTHR10519:SF20">
    <property type="entry name" value="G-PROTEIN COUPLED RECEPTOR 156-RELATED"/>
    <property type="match status" value="1"/>
</dbReference>
<accession>A0A9N8HM37</accession>
<evidence type="ECO:0000256" key="5">
    <source>
        <dbReference type="ARBA" id="ARBA00023136"/>
    </source>
</evidence>
<dbReference type="OrthoDB" id="48903at2759"/>
<feature type="domain" description="G-protein coupled receptors family 3 profile" evidence="11">
    <location>
        <begin position="703"/>
        <end position="891"/>
    </location>
</feature>
<keyword evidence="2 10" id="KW-0812">Transmembrane</keyword>
<keyword evidence="5 10" id="KW-0472">Membrane</keyword>
<dbReference type="GO" id="GO:0038039">
    <property type="term" value="C:G protein-coupled receptor heterodimeric complex"/>
    <property type="evidence" value="ECO:0007669"/>
    <property type="project" value="TreeGrafter"/>
</dbReference>
<feature type="compositionally biased region" description="Polar residues" evidence="9">
    <location>
        <begin position="1049"/>
        <end position="1071"/>
    </location>
</feature>
<keyword evidence="3 10" id="KW-1133">Transmembrane helix</keyword>
<evidence type="ECO:0000256" key="4">
    <source>
        <dbReference type="ARBA" id="ARBA00023040"/>
    </source>
</evidence>
<feature type="transmembrane region" description="Helical" evidence="10">
    <location>
        <begin position="630"/>
        <end position="647"/>
    </location>
</feature>
<dbReference type="Pfam" id="PF13407">
    <property type="entry name" value="Peripla_BP_4"/>
    <property type="match status" value="1"/>
</dbReference>
<keyword evidence="6 12" id="KW-0675">Receptor</keyword>
<evidence type="ECO:0000313" key="13">
    <source>
        <dbReference type="Proteomes" id="UP001153069"/>
    </source>
</evidence>
<feature type="transmembrane region" description="Helical" evidence="10">
    <location>
        <begin position="836"/>
        <end position="860"/>
    </location>
</feature>
<keyword evidence="8" id="KW-0807">Transducer</keyword>
<reference evidence="12" key="1">
    <citation type="submission" date="2020-06" db="EMBL/GenBank/DDBJ databases">
        <authorList>
            <consortium name="Plant Systems Biology data submission"/>
        </authorList>
    </citation>
    <scope>NUCLEOTIDE SEQUENCE</scope>
    <source>
        <strain evidence="12">D6</strain>
    </source>
</reference>
<evidence type="ECO:0000256" key="9">
    <source>
        <dbReference type="SAM" id="MobiDB-lite"/>
    </source>
</evidence>
<dbReference type="InterPro" id="IPR002455">
    <property type="entry name" value="GPCR3_GABA-B"/>
</dbReference>
<feature type="transmembrane region" description="Helical" evidence="10">
    <location>
        <begin position="667"/>
        <end position="686"/>
    </location>
</feature>
<keyword evidence="13" id="KW-1185">Reference proteome</keyword>
<feature type="region of interest" description="Disordered" evidence="9">
    <location>
        <begin position="1187"/>
        <end position="1316"/>
    </location>
</feature>
<feature type="region of interest" description="Disordered" evidence="9">
    <location>
        <begin position="103"/>
        <end position="196"/>
    </location>
</feature>
<evidence type="ECO:0000256" key="6">
    <source>
        <dbReference type="ARBA" id="ARBA00023170"/>
    </source>
</evidence>
<dbReference type="Gene3D" id="3.40.50.2300">
    <property type="match status" value="2"/>
</dbReference>
<evidence type="ECO:0000256" key="7">
    <source>
        <dbReference type="ARBA" id="ARBA00023180"/>
    </source>
</evidence>
<evidence type="ECO:0000256" key="3">
    <source>
        <dbReference type="ARBA" id="ARBA00022989"/>
    </source>
</evidence>
<dbReference type="SUPFAM" id="SSF53822">
    <property type="entry name" value="Periplasmic binding protein-like I"/>
    <property type="match status" value="1"/>
</dbReference>
<dbReference type="EMBL" id="CAICTM010000718">
    <property type="protein sequence ID" value="CAB9515488.1"/>
    <property type="molecule type" value="Genomic_DNA"/>
</dbReference>
<evidence type="ECO:0000256" key="10">
    <source>
        <dbReference type="SAM" id="Phobius"/>
    </source>
</evidence>
<organism evidence="12 13">
    <name type="scientific">Seminavis robusta</name>
    <dbReference type="NCBI Taxonomy" id="568900"/>
    <lineage>
        <taxon>Eukaryota</taxon>
        <taxon>Sar</taxon>
        <taxon>Stramenopiles</taxon>
        <taxon>Ochrophyta</taxon>
        <taxon>Bacillariophyta</taxon>
        <taxon>Bacillariophyceae</taxon>
        <taxon>Bacillariophycidae</taxon>
        <taxon>Naviculales</taxon>
        <taxon>Naviculaceae</taxon>
        <taxon>Seminavis</taxon>
    </lineage>
</organism>
<feature type="compositionally biased region" description="Low complexity" evidence="9">
    <location>
        <begin position="159"/>
        <end position="196"/>
    </location>
</feature>
<protein>
    <submittedName>
        <fullName evidence="12">Gamma-aminobutyric acid (GABA) B receptor</fullName>
    </submittedName>
</protein>
<keyword evidence="4" id="KW-0297">G-protein coupled receptor</keyword>
<evidence type="ECO:0000256" key="2">
    <source>
        <dbReference type="ARBA" id="ARBA00022692"/>
    </source>
</evidence>
<feature type="transmembrane region" description="Helical" evidence="10">
    <location>
        <begin position="749"/>
        <end position="770"/>
    </location>
</feature>
<dbReference type="PANTHER" id="PTHR10519">
    <property type="entry name" value="GABA-B RECEPTOR"/>
    <property type="match status" value="1"/>
</dbReference>
<dbReference type="GO" id="GO:0004965">
    <property type="term" value="F:G protein-coupled GABA receptor activity"/>
    <property type="evidence" value="ECO:0007669"/>
    <property type="project" value="InterPro"/>
</dbReference>
<feature type="compositionally biased region" description="Polar residues" evidence="9">
    <location>
        <begin position="1246"/>
        <end position="1263"/>
    </location>
</feature>
<feature type="region of interest" description="Disordered" evidence="9">
    <location>
        <begin position="229"/>
        <end position="260"/>
    </location>
</feature>
<feature type="region of interest" description="Disordered" evidence="9">
    <location>
        <begin position="1359"/>
        <end position="1413"/>
    </location>
</feature>
<feature type="transmembrane region" description="Helical" evidence="10">
    <location>
        <begin position="706"/>
        <end position="724"/>
    </location>
</feature>
<comment type="subcellular location">
    <subcellularLocation>
        <location evidence="1">Membrane</location>
        <topology evidence="1">Multi-pass membrane protein</topology>
    </subcellularLocation>
</comment>
<name>A0A9N8HM37_9STRA</name>